<sequence length="114" mass="12244">MELCCDAEYGRTAGPHYVAAMKLVSTVFEVAPEHAAAFRAAVFANANAVERNDPACRGVAIAEDPSTPGFFLTSALYETEAAAAARHATEAGRAFEEAVKPYVRRQRVRLLDLG</sequence>
<dbReference type="GO" id="GO:0004497">
    <property type="term" value="F:monooxygenase activity"/>
    <property type="evidence" value="ECO:0007669"/>
    <property type="project" value="UniProtKB-KW"/>
</dbReference>
<dbReference type="Pfam" id="PF03992">
    <property type="entry name" value="ABM"/>
    <property type="match status" value="1"/>
</dbReference>
<dbReference type="EMBL" id="JACIDR010000002">
    <property type="protein sequence ID" value="MBB3972945.1"/>
    <property type="molecule type" value="Genomic_DNA"/>
</dbReference>
<name>A0A7W6D210_9HYPH</name>
<dbReference type="SUPFAM" id="SSF54909">
    <property type="entry name" value="Dimeric alpha+beta barrel"/>
    <property type="match status" value="1"/>
</dbReference>
<protein>
    <submittedName>
        <fullName evidence="2">Quinol monooxygenase YgiN</fullName>
    </submittedName>
</protein>
<evidence type="ECO:0000313" key="3">
    <source>
        <dbReference type="Proteomes" id="UP000528964"/>
    </source>
</evidence>
<gene>
    <name evidence="2" type="ORF">GGR24_001602</name>
</gene>
<comment type="caution">
    <text evidence="2">The sequence shown here is derived from an EMBL/GenBank/DDBJ whole genome shotgun (WGS) entry which is preliminary data.</text>
</comment>
<dbReference type="Gene3D" id="3.30.70.100">
    <property type="match status" value="1"/>
</dbReference>
<reference evidence="2 3" key="1">
    <citation type="submission" date="2020-08" db="EMBL/GenBank/DDBJ databases">
        <title>Genomic Encyclopedia of Type Strains, Phase IV (KMG-IV): sequencing the most valuable type-strain genomes for metagenomic binning, comparative biology and taxonomic classification.</title>
        <authorList>
            <person name="Goeker M."/>
        </authorList>
    </citation>
    <scope>NUCLEOTIDE SEQUENCE [LARGE SCALE GENOMIC DNA]</scope>
    <source>
        <strain evidence="2 3">DSM 25481</strain>
    </source>
</reference>
<dbReference type="InterPro" id="IPR011008">
    <property type="entry name" value="Dimeric_a/b-barrel"/>
</dbReference>
<keyword evidence="3" id="KW-1185">Reference proteome</keyword>
<keyword evidence="2" id="KW-0560">Oxidoreductase</keyword>
<organism evidence="2 3">
    <name type="scientific">Hansschlegelia beijingensis</name>
    <dbReference type="NCBI Taxonomy" id="1133344"/>
    <lineage>
        <taxon>Bacteria</taxon>
        <taxon>Pseudomonadati</taxon>
        <taxon>Pseudomonadota</taxon>
        <taxon>Alphaproteobacteria</taxon>
        <taxon>Hyphomicrobiales</taxon>
        <taxon>Methylopilaceae</taxon>
        <taxon>Hansschlegelia</taxon>
    </lineage>
</organism>
<feature type="domain" description="ABM" evidence="1">
    <location>
        <begin position="24"/>
        <end position="97"/>
    </location>
</feature>
<dbReference type="AlphaFoldDB" id="A0A7W6D210"/>
<accession>A0A7W6D210</accession>
<dbReference type="RefSeq" id="WP_246398168.1">
    <property type="nucleotide sequence ID" value="NZ_JACIDR010000002.1"/>
</dbReference>
<keyword evidence="2" id="KW-0503">Monooxygenase</keyword>
<proteinExistence type="predicted"/>
<dbReference type="InterPro" id="IPR007138">
    <property type="entry name" value="ABM_dom"/>
</dbReference>
<dbReference type="Proteomes" id="UP000528964">
    <property type="component" value="Unassembled WGS sequence"/>
</dbReference>
<evidence type="ECO:0000313" key="2">
    <source>
        <dbReference type="EMBL" id="MBB3972945.1"/>
    </source>
</evidence>
<evidence type="ECO:0000259" key="1">
    <source>
        <dbReference type="Pfam" id="PF03992"/>
    </source>
</evidence>